<gene>
    <name evidence="1" type="ORF">A1QO_08885</name>
</gene>
<dbReference type="OrthoDB" id="5903604at2"/>
<dbReference type="RefSeq" id="WP_026027085.1">
    <property type="nucleotide sequence ID" value="NZ_AJYQ02000096.1"/>
</dbReference>
<protein>
    <recommendedName>
        <fullName evidence="3">Bacteriophage abortive infection AbiH</fullName>
    </recommendedName>
</protein>
<proteinExistence type="predicted"/>
<dbReference type="AlphaFoldDB" id="A0A1E5BEI0"/>
<evidence type="ECO:0000313" key="1">
    <source>
        <dbReference type="EMBL" id="OEE33950.1"/>
    </source>
</evidence>
<organism evidence="1 2">
    <name type="scientific">Vibrio genomosp. F10 str. ZF-129</name>
    <dbReference type="NCBI Taxonomy" id="1187848"/>
    <lineage>
        <taxon>Bacteria</taxon>
        <taxon>Pseudomonadati</taxon>
        <taxon>Pseudomonadota</taxon>
        <taxon>Gammaproteobacteria</taxon>
        <taxon>Vibrionales</taxon>
        <taxon>Vibrionaceae</taxon>
        <taxon>Vibrio</taxon>
    </lineage>
</organism>
<dbReference type="eggNOG" id="ENOG502ZARP">
    <property type="taxonomic scope" value="Bacteria"/>
</dbReference>
<dbReference type="STRING" id="1187848.A1QO_08885"/>
<dbReference type="EMBL" id="AJYQ02000096">
    <property type="protein sequence ID" value="OEE33950.1"/>
    <property type="molecule type" value="Genomic_DNA"/>
</dbReference>
<comment type="caution">
    <text evidence="1">The sequence shown here is derived from an EMBL/GenBank/DDBJ whole genome shotgun (WGS) entry which is preliminary data.</text>
</comment>
<sequence>MNKLYIIGNGFDLHHGLPTSLTGFRDYSKHSEFHRLYENGVFMMSTNQTLDEHWQQLETNLANFDVDALIEYAAQYYDDDPHENHFLYEVENAIGALTMGLKKDLNSYLSLAESRTIEDGKVLPIDTSARFLCFNYTNTLERFYNIPSDRICYIHGKLNSTDAPIVVGHGIEASEYKAPPSIDISILAEEEVEAFSDSYSPDYEYATSEAHRYFKKNHKDTAACVQASSTFLQSLVDIERVVILGHSLAVIDKPYFDYVNKIVGANCQWWASYYPRSEEDAIRSRLEEIVDDENRMKLIEMSLLTK</sequence>
<dbReference type="Pfam" id="PF14253">
    <property type="entry name" value="AbiH"/>
    <property type="match status" value="1"/>
</dbReference>
<evidence type="ECO:0008006" key="3">
    <source>
        <dbReference type="Google" id="ProtNLM"/>
    </source>
</evidence>
<dbReference type="InterPro" id="IPR025935">
    <property type="entry name" value="AbiH"/>
</dbReference>
<dbReference type="Proteomes" id="UP000094741">
    <property type="component" value="Unassembled WGS sequence"/>
</dbReference>
<accession>A0A1E5BEI0</accession>
<name>A0A1E5BEI0_9VIBR</name>
<reference evidence="1 2" key="1">
    <citation type="journal article" date="2012" name="Science">
        <title>Ecological populations of bacteria act as socially cohesive units of antibiotic production and resistance.</title>
        <authorList>
            <person name="Cordero O.X."/>
            <person name="Wildschutte H."/>
            <person name="Kirkup B."/>
            <person name="Proehl S."/>
            <person name="Ngo L."/>
            <person name="Hussain F."/>
            <person name="Le Roux F."/>
            <person name="Mincer T."/>
            <person name="Polz M.F."/>
        </authorList>
    </citation>
    <scope>NUCLEOTIDE SEQUENCE [LARGE SCALE GENOMIC DNA]</scope>
    <source>
        <strain evidence="1 2">ZF-129</strain>
    </source>
</reference>
<evidence type="ECO:0000313" key="2">
    <source>
        <dbReference type="Proteomes" id="UP000094741"/>
    </source>
</evidence>